<keyword evidence="1" id="KW-0749">Sporulation</keyword>
<organism evidence="4 7">
    <name type="scientific">Clostridium beijerinckii</name>
    <name type="common">Clostridium MP</name>
    <dbReference type="NCBI Taxonomy" id="1520"/>
    <lineage>
        <taxon>Bacteria</taxon>
        <taxon>Bacillati</taxon>
        <taxon>Bacillota</taxon>
        <taxon>Clostridia</taxon>
        <taxon>Eubacteriales</taxon>
        <taxon>Clostridiaceae</taxon>
        <taxon>Clostridium</taxon>
    </lineage>
</organism>
<dbReference type="InterPro" id="IPR012851">
    <property type="entry name" value="Spore_coat_CotF-like"/>
</dbReference>
<dbReference type="EMBL" id="JABSXK010000001">
    <property type="protein sequence ID" value="NRV07447.1"/>
    <property type="molecule type" value="Genomic_DNA"/>
</dbReference>
<gene>
    <name evidence="6" type="ORF">BCD95_004329</name>
    <name evidence="5" type="ORF">DFH45_000410</name>
    <name evidence="4" type="ORF">LF65_01715</name>
</gene>
<dbReference type="EMBL" id="CP010086">
    <property type="protein sequence ID" value="AJG98318.1"/>
    <property type="molecule type" value="Genomic_DNA"/>
</dbReference>
<evidence type="ECO:0000313" key="6">
    <source>
        <dbReference type="EMBL" id="NSB16070.1"/>
    </source>
</evidence>
<reference evidence="7" key="1">
    <citation type="submission" date="2014-12" db="EMBL/GenBank/DDBJ databases">
        <title>Genome sequence of Clostridium beijerinckii strain 59B.</title>
        <authorList>
            <person name="Little G.T."/>
            <person name="Minton N.P."/>
        </authorList>
    </citation>
    <scope>NUCLEOTIDE SEQUENCE [LARGE SCALE GENOMIC DNA]</scope>
    <source>
        <strain evidence="7">59B</strain>
    </source>
</reference>
<proteinExistence type="inferred from homology"/>
<evidence type="ECO:0000256" key="1">
    <source>
        <dbReference type="ARBA" id="ARBA00022969"/>
    </source>
</evidence>
<evidence type="ECO:0000313" key="7">
    <source>
        <dbReference type="Proteomes" id="UP000031866"/>
    </source>
</evidence>
<evidence type="ECO:0000256" key="2">
    <source>
        <dbReference type="ARBA" id="ARBA00024325"/>
    </source>
</evidence>
<dbReference type="GO" id="GO:0030435">
    <property type="term" value="P:sporulation resulting in formation of a cellular spore"/>
    <property type="evidence" value="ECO:0007669"/>
    <property type="project" value="UniProtKB-KW"/>
</dbReference>
<dbReference type="Pfam" id="PF07875">
    <property type="entry name" value="Coat_F"/>
    <property type="match status" value="1"/>
</dbReference>
<dbReference type="Proteomes" id="UP000822184">
    <property type="component" value="Unassembled WGS sequence"/>
</dbReference>
<dbReference type="RefSeq" id="WP_041895640.1">
    <property type="nucleotide sequence ID" value="NZ_CP010086.2"/>
</dbReference>
<evidence type="ECO:0000313" key="5">
    <source>
        <dbReference type="EMBL" id="NRV07447.1"/>
    </source>
</evidence>
<dbReference type="EMBL" id="JABTDW010000001">
    <property type="protein sequence ID" value="NSB16070.1"/>
    <property type="molecule type" value="Genomic_DNA"/>
</dbReference>
<reference evidence="4" key="2">
    <citation type="submission" date="2016-02" db="EMBL/GenBank/DDBJ databases">
        <title>Genome sequence of Clostridium beijerinckii strain 59B.</title>
        <authorList>
            <person name="Little G.T."/>
            <person name="Minton N.P."/>
        </authorList>
    </citation>
    <scope>NUCLEOTIDE SEQUENCE</scope>
    <source>
        <strain evidence="4">NCIMB 14988</strain>
    </source>
</reference>
<dbReference type="InterPro" id="IPR012347">
    <property type="entry name" value="Ferritin-like"/>
</dbReference>
<evidence type="ECO:0000256" key="3">
    <source>
        <dbReference type="ARBA" id="ARBA00024344"/>
    </source>
</evidence>
<sequence>MNGLIESLTGMSKMTDQVIATDFLISAKSGVQNYAVAITESISLEVRAVLKKQLQDAIQTHEKISNYMMEKGYYNAYDLGEQYKVDMEATDTTLGLTKNLK</sequence>
<dbReference type="Gene3D" id="1.20.1260.10">
    <property type="match status" value="1"/>
</dbReference>
<dbReference type="Proteomes" id="UP000031866">
    <property type="component" value="Chromosome"/>
</dbReference>
<dbReference type="OrthoDB" id="1930261at2"/>
<dbReference type="KEGG" id="cbei:LF65_01715"/>
<dbReference type="Proteomes" id="UP000821656">
    <property type="component" value="Unassembled WGS sequence"/>
</dbReference>
<dbReference type="STRING" id="1520.LF65_01715"/>
<reference evidence="5" key="3">
    <citation type="submission" date="2020-05" db="EMBL/GenBank/DDBJ databases">
        <title>Genomic insights into acetone-butanol-ethanol (ABE) fermentation by sequencing solventogenic clostridia strains.</title>
        <authorList>
            <person name="Brown S."/>
        </authorList>
    </citation>
    <scope>NUCLEOTIDE SEQUENCE</scope>
    <source>
        <strain evidence="6">DJ123</strain>
        <strain evidence="5">DJ126</strain>
    </source>
</reference>
<comment type="subcellular location">
    <subcellularLocation>
        <location evidence="2">Spore coat</location>
    </subcellularLocation>
</comment>
<dbReference type="AlphaFoldDB" id="A0A0B5QNA2"/>
<name>A0A0B5QNA2_CLOBE</name>
<evidence type="ECO:0000313" key="4">
    <source>
        <dbReference type="EMBL" id="AJG98318.1"/>
    </source>
</evidence>
<accession>A0A0B5QNA2</accession>
<comment type="similarity">
    <text evidence="3">Belongs to the CotF family.</text>
</comment>
<dbReference type="PANTHER" id="PTHR39183:SF1">
    <property type="entry name" value="SPORE COAT PROTEIN F-LIKE PROTEIN YHCQ"/>
    <property type="match status" value="1"/>
</dbReference>
<dbReference type="PANTHER" id="PTHR39183">
    <property type="entry name" value="SPORE COAT PROTEIN F-LIKE PROTEIN YHCQ"/>
    <property type="match status" value="1"/>
</dbReference>
<protein>
    <submittedName>
        <fullName evidence="4">Spore gernimation protein GerQ</fullName>
    </submittedName>
</protein>